<evidence type="ECO:0000313" key="1">
    <source>
        <dbReference type="EMBL" id="JAH19728.1"/>
    </source>
</evidence>
<name>A0A0E9QUH5_ANGAN</name>
<sequence>MGAGIEKMPTHTISCFFPALCSLSRIISAFAFDVFTFCNKQDIKILHT</sequence>
<dbReference type="AlphaFoldDB" id="A0A0E9QUH5"/>
<accession>A0A0E9QUH5</accession>
<dbReference type="EMBL" id="GBXM01088849">
    <property type="protein sequence ID" value="JAH19728.1"/>
    <property type="molecule type" value="Transcribed_RNA"/>
</dbReference>
<organism evidence="1">
    <name type="scientific">Anguilla anguilla</name>
    <name type="common">European freshwater eel</name>
    <name type="synonym">Muraena anguilla</name>
    <dbReference type="NCBI Taxonomy" id="7936"/>
    <lineage>
        <taxon>Eukaryota</taxon>
        <taxon>Metazoa</taxon>
        <taxon>Chordata</taxon>
        <taxon>Craniata</taxon>
        <taxon>Vertebrata</taxon>
        <taxon>Euteleostomi</taxon>
        <taxon>Actinopterygii</taxon>
        <taxon>Neopterygii</taxon>
        <taxon>Teleostei</taxon>
        <taxon>Anguilliformes</taxon>
        <taxon>Anguillidae</taxon>
        <taxon>Anguilla</taxon>
    </lineage>
</organism>
<reference evidence="1" key="1">
    <citation type="submission" date="2014-11" db="EMBL/GenBank/DDBJ databases">
        <authorList>
            <person name="Amaro Gonzalez C."/>
        </authorList>
    </citation>
    <scope>NUCLEOTIDE SEQUENCE</scope>
</reference>
<proteinExistence type="predicted"/>
<protein>
    <submittedName>
        <fullName evidence="1">Uncharacterized protein</fullName>
    </submittedName>
</protein>
<reference evidence="1" key="2">
    <citation type="journal article" date="2015" name="Fish Shellfish Immunol.">
        <title>Early steps in the European eel (Anguilla anguilla)-Vibrio vulnificus interaction in the gills: Role of the RtxA13 toxin.</title>
        <authorList>
            <person name="Callol A."/>
            <person name="Pajuelo D."/>
            <person name="Ebbesson L."/>
            <person name="Teles M."/>
            <person name="MacKenzie S."/>
            <person name="Amaro C."/>
        </authorList>
    </citation>
    <scope>NUCLEOTIDE SEQUENCE</scope>
</reference>